<proteinExistence type="predicted"/>
<gene>
    <name evidence="1" type="ORF">DWV92_07010</name>
</gene>
<dbReference type="RefSeq" id="WP_118239460.1">
    <property type="nucleotide sequence ID" value="NZ_JAIZHA010000001.1"/>
</dbReference>
<dbReference type="InterPro" id="IPR035069">
    <property type="entry name" value="TTHA1013/TTHA0281-like"/>
</dbReference>
<dbReference type="Pfam" id="PF05534">
    <property type="entry name" value="HicB"/>
    <property type="match status" value="1"/>
</dbReference>
<reference evidence="1 2" key="1">
    <citation type="submission" date="2018-08" db="EMBL/GenBank/DDBJ databases">
        <title>A genome reference for cultivated species of the human gut microbiota.</title>
        <authorList>
            <person name="Zou Y."/>
            <person name="Xue W."/>
            <person name="Luo G."/>
        </authorList>
    </citation>
    <scope>NUCLEOTIDE SEQUENCE [LARGE SCALE GENOMIC DNA]</scope>
    <source>
        <strain evidence="1 2">AF13-3LB</strain>
    </source>
</reference>
<protein>
    <submittedName>
        <fullName evidence="1">Type II toxin-antitoxin system HicB family antitoxin</fullName>
    </submittedName>
</protein>
<evidence type="ECO:0000313" key="1">
    <source>
        <dbReference type="EMBL" id="RGW08584.1"/>
    </source>
</evidence>
<dbReference type="GO" id="GO:0006355">
    <property type="term" value="P:regulation of DNA-templated transcription"/>
    <property type="evidence" value="ECO:0007669"/>
    <property type="project" value="InterPro"/>
</dbReference>
<name>A0A395XD07_9BIFI</name>
<sequence length="110" mass="12492">MIPDSNKYAYRVQWSEEDGQYVGTALEFPFLSWLDDTPSAALNGIQRMVSEAIQLLEEDGEEAPQPFSERTYSGRFTVRIPPATHRRLAMEAQEQHVSFNRLVSDKLSAA</sequence>
<dbReference type="EMBL" id="QRZV01000004">
    <property type="protein sequence ID" value="RGW08584.1"/>
    <property type="molecule type" value="Genomic_DNA"/>
</dbReference>
<dbReference type="SUPFAM" id="SSF143100">
    <property type="entry name" value="TTHA1013/TTHA0281-like"/>
    <property type="match status" value="1"/>
</dbReference>
<accession>A0A395XD07</accession>
<evidence type="ECO:0000313" key="2">
    <source>
        <dbReference type="Proteomes" id="UP000265970"/>
    </source>
</evidence>
<dbReference type="AlphaFoldDB" id="A0A395XD07"/>
<dbReference type="SUPFAM" id="SSF47598">
    <property type="entry name" value="Ribbon-helix-helix"/>
    <property type="match status" value="1"/>
</dbReference>
<dbReference type="InterPro" id="IPR010985">
    <property type="entry name" value="Ribbon_hlx_hlx"/>
</dbReference>
<organism evidence="1 2">
    <name type="scientific">Bifidobacterium pseudolongum</name>
    <dbReference type="NCBI Taxonomy" id="1694"/>
    <lineage>
        <taxon>Bacteria</taxon>
        <taxon>Bacillati</taxon>
        <taxon>Actinomycetota</taxon>
        <taxon>Actinomycetes</taxon>
        <taxon>Bifidobacteriales</taxon>
        <taxon>Bifidobacteriaceae</taxon>
        <taxon>Bifidobacterium</taxon>
    </lineage>
</organism>
<dbReference type="InterPro" id="IPR008651">
    <property type="entry name" value="Uncharacterised_HicB"/>
</dbReference>
<dbReference type="Proteomes" id="UP000265970">
    <property type="component" value="Unassembled WGS sequence"/>
</dbReference>
<comment type="caution">
    <text evidence="1">The sequence shown here is derived from an EMBL/GenBank/DDBJ whole genome shotgun (WGS) entry which is preliminary data.</text>
</comment>